<dbReference type="PROSITE" id="PS50929">
    <property type="entry name" value="ABC_TM1F"/>
    <property type="match status" value="1"/>
</dbReference>
<dbReference type="GO" id="GO:0005886">
    <property type="term" value="C:plasma membrane"/>
    <property type="evidence" value="ECO:0007669"/>
    <property type="project" value="UniProtKB-SubCell"/>
</dbReference>
<dbReference type="InterPro" id="IPR036640">
    <property type="entry name" value="ABC1_TM_sf"/>
</dbReference>
<feature type="domain" description="ABC transporter" evidence="10">
    <location>
        <begin position="370"/>
        <end position="604"/>
    </location>
</feature>
<keyword evidence="7 9" id="KW-0472">Membrane</keyword>
<evidence type="ECO:0000256" key="3">
    <source>
        <dbReference type="ARBA" id="ARBA00022692"/>
    </source>
</evidence>
<comment type="caution">
    <text evidence="12">The sequence shown here is derived from an EMBL/GenBank/DDBJ whole genome shotgun (WGS) entry which is preliminary data.</text>
</comment>
<dbReference type="SUPFAM" id="SSF90123">
    <property type="entry name" value="ABC transporter transmembrane region"/>
    <property type="match status" value="1"/>
</dbReference>
<dbReference type="EMBL" id="NPEX01000260">
    <property type="protein sequence ID" value="RAI39902.1"/>
    <property type="molecule type" value="Genomic_DNA"/>
</dbReference>
<dbReference type="Gene3D" id="1.20.1560.10">
    <property type="entry name" value="ABC transporter type 1, transmembrane domain"/>
    <property type="match status" value="1"/>
</dbReference>
<keyword evidence="13" id="KW-1185">Reference proteome</keyword>
<dbReference type="InterPro" id="IPR039421">
    <property type="entry name" value="Type_1_exporter"/>
</dbReference>
<dbReference type="PROSITE" id="PS00211">
    <property type="entry name" value="ABC_TRANSPORTER_1"/>
    <property type="match status" value="1"/>
</dbReference>
<feature type="transmembrane region" description="Helical" evidence="9">
    <location>
        <begin position="41"/>
        <end position="62"/>
    </location>
</feature>
<protein>
    <submittedName>
        <fullName evidence="12">Metal ABC transporter permease</fullName>
    </submittedName>
</protein>
<evidence type="ECO:0000313" key="13">
    <source>
        <dbReference type="Proteomes" id="UP000249130"/>
    </source>
</evidence>
<dbReference type="GO" id="GO:0140359">
    <property type="term" value="F:ABC-type transporter activity"/>
    <property type="evidence" value="ECO:0007669"/>
    <property type="project" value="InterPro"/>
</dbReference>
<evidence type="ECO:0000256" key="9">
    <source>
        <dbReference type="SAM" id="Phobius"/>
    </source>
</evidence>
<evidence type="ECO:0000259" key="10">
    <source>
        <dbReference type="PROSITE" id="PS50893"/>
    </source>
</evidence>
<dbReference type="SUPFAM" id="SSF52540">
    <property type="entry name" value="P-loop containing nucleoside triphosphate hydrolases"/>
    <property type="match status" value="1"/>
</dbReference>
<evidence type="ECO:0000256" key="6">
    <source>
        <dbReference type="ARBA" id="ARBA00022989"/>
    </source>
</evidence>
<keyword evidence="5" id="KW-0067">ATP-binding</keyword>
<dbReference type="SMART" id="SM00382">
    <property type="entry name" value="AAA"/>
    <property type="match status" value="1"/>
</dbReference>
<dbReference type="Pfam" id="PF00005">
    <property type="entry name" value="ABC_tran"/>
    <property type="match status" value="1"/>
</dbReference>
<comment type="similarity">
    <text evidence="2">Belongs to the ABC transporter superfamily.</text>
</comment>
<dbReference type="GO" id="GO:0005524">
    <property type="term" value="F:ATP binding"/>
    <property type="evidence" value="ECO:0007669"/>
    <property type="project" value="UniProtKB-KW"/>
</dbReference>
<feature type="transmembrane region" description="Helical" evidence="9">
    <location>
        <begin position="82"/>
        <end position="106"/>
    </location>
</feature>
<evidence type="ECO:0000256" key="5">
    <source>
        <dbReference type="ARBA" id="ARBA00022840"/>
    </source>
</evidence>
<feature type="region of interest" description="Disordered" evidence="8">
    <location>
        <begin position="612"/>
        <end position="658"/>
    </location>
</feature>
<evidence type="ECO:0000313" key="12">
    <source>
        <dbReference type="EMBL" id="RAI39902.1"/>
    </source>
</evidence>
<evidence type="ECO:0000256" key="2">
    <source>
        <dbReference type="ARBA" id="ARBA00005417"/>
    </source>
</evidence>
<dbReference type="PANTHER" id="PTHR24221">
    <property type="entry name" value="ATP-BINDING CASSETTE SUB-FAMILY B"/>
    <property type="match status" value="1"/>
</dbReference>
<evidence type="ECO:0000256" key="4">
    <source>
        <dbReference type="ARBA" id="ARBA00022741"/>
    </source>
</evidence>
<proteinExistence type="inferred from homology"/>
<evidence type="ECO:0000256" key="1">
    <source>
        <dbReference type="ARBA" id="ARBA00004651"/>
    </source>
</evidence>
<dbReference type="CDD" id="cd03253">
    <property type="entry name" value="ABCC_ATM1_transporter"/>
    <property type="match status" value="1"/>
</dbReference>
<dbReference type="InterPro" id="IPR003439">
    <property type="entry name" value="ABC_transporter-like_ATP-bd"/>
</dbReference>
<feature type="compositionally biased region" description="Basic and acidic residues" evidence="8">
    <location>
        <begin position="641"/>
        <end position="658"/>
    </location>
</feature>
<dbReference type="RefSeq" id="WP_111421700.1">
    <property type="nucleotide sequence ID" value="NZ_NPEX01000260.1"/>
</dbReference>
<dbReference type="Proteomes" id="UP000249130">
    <property type="component" value="Unassembled WGS sequence"/>
</dbReference>
<gene>
    <name evidence="12" type="ORF">CH341_24880</name>
</gene>
<dbReference type="Pfam" id="PF00664">
    <property type="entry name" value="ABC_membrane"/>
    <property type="match status" value="1"/>
</dbReference>
<feature type="transmembrane region" description="Helical" evidence="9">
    <location>
        <begin position="162"/>
        <end position="187"/>
    </location>
</feature>
<keyword evidence="6 9" id="KW-1133">Transmembrane helix</keyword>
<feature type="transmembrane region" description="Helical" evidence="9">
    <location>
        <begin position="193"/>
        <end position="212"/>
    </location>
</feature>
<reference evidence="12 13" key="1">
    <citation type="submission" date="2017-07" db="EMBL/GenBank/DDBJ databases">
        <title>Draft Genome Sequences of Select Purple Nonsulfur Bacteria.</title>
        <authorList>
            <person name="Lasarre B."/>
            <person name="Mckinlay J.B."/>
        </authorList>
    </citation>
    <scope>NUCLEOTIDE SEQUENCE [LARGE SCALE GENOMIC DNA]</scope>
    <source>
        <strain evidence="12 13">DSM 5909</strain>
    </source>
</reference>
<comment type="subcellular location">
    <subcellularLocation>
        <location evidence="1">Cell membrane</location>
        <topology evidence="1">Multi-pass membrane protein</topology>
    </subcellularLocation>
</comment>
<dbReference type="Gene3D" id="3.40.50.300">
    <property type="entry name" value="P-loop containing nucleotide triphosphate hydrolases"/>
    <property type="match status" value="1"/>
</dbReference>
<dbReference type="FunFam" id="3.40.50.300:FF:003468">
    <property type="entry name" value="ABC transporter"/>
    <property type="match status" value="1"/>
</dbReference>
<name>A0A327KRE9_9BRAD</name>
<dbReference type="InterPro" id="IPR003593">
    <property type="entry name" value="AAA+_ATPase"/>
</dbReference>
<evidence type="ECO:0000256" key="7">
    <source>
        <dbReference type="ARBA" id="ARBA00023136"/>
    </source>
</evidence>
<dbReference type="GO" id="GO:0016887">
    <property type="term" value="F:ATP hydrolysis activity"/>
    <property type="evidence" value="ECO:0007669"/>
    <property type="project" value="InterPro"/>
</dbReference>
<evidence type="ECO:0000259" key="11">
    <source>
        <dbReference type="PROSITE" id="PS50929"/>
    </source>
</evidence>
<organism evidence="12 13">
    <name type="scientific">Rhodoplanes roseus</name>
    <dbReference type="NCBI Taxonomy" id="29409"/>
    <lineage>
        <taxon>Bacteria</taxon>
        <taxon>Pseudomonadati</taxon>
        <taxon>Pseudomonadota</taxon>
        <taxon>Alphaproteobacteria</taxon>
        <taxon>Hyphomicrobiales</taxon>
        <taxon>Nitrobacteraceae</taxon>
        <taxon>Rhodoplanes</taxon>
    </lineage>
</organism>
<evidence type="ECO:0000256" key="8">
    <source>
        <dbReference type="SAM" id="MobiDB-lite"/>
    </source>
</evidence>
<accession>A0A327KRE9</accession>
<keyword evidence="4" id="KW-0547">Nucleotide-binding</keyword>
<sequence>MRPTAPESRDVSADKGALLGTLVALWPYIWPSDRRDLKGRVMWALVLLLAAKLVTVLMPFTFKWATDALTETGAGTGTATTLAWVLTAPIALTVAYGGSRILMAVLTQARDGVFAKVAMHAVRRLAILTFEHMHKLSLRFHLERKTGGLTRVLERGRNGIEIIVRMVLLQLVPTIVEFALIVGVLLWQFDWRYVATIVATVVMYMWYTYVATEWRIGIRRKMNDSDTDANTKAIDSLLNYETVKYFSAEERETARYDRSMVRYEDASVKAYTSLAVLNAGQAAIFSVGLTVVMAMCAIGVRNGTHTIGDFVMINAMMIQLYQPLNFMGMVYREIKQAIIDIESMFRILSREAEIADAPGAAPLAVTAGTIRFEDVRFSYDPDRPILQGLSFEVPAGKTVAIVGPSGAGKSTISRLLYRFYDVKGGRITIDGKDIRAVTQTSLRESIGMVPQDTVLFNDTIRYNIRYGRWEATDAEVEEAAKLARIDGFIRMAPKGYETEVGERGLKLSGGEKQRVAIARTILKGPPILLLDEATSALDSHTEREIQDALQQVSKNRTTLVIAHRLSTIVGADEIIVLDKGRIVERGTHAALLAASGLYASMWNRQREAEAAREKLAEVGETVDDAPDAPNRNPPVSPEDGNPDRPDGAPAADRAEAAA</sequence>
<dbReference type="InterPro" id="IPR011527">
    <property type="entry name" value="ABC1_TM_dom"/>
</dbReference>
<dbReference type="InterPro" id="IPR017871">
    <property type="entry name" value="ABC_transporter-like_CS"/>
</dbReference>
<dbReference type="OrthoDB" id="9804259at2"/>
<dbReference type="PANTHER" id="PTHR24221:SF654">
    <property type="entry name" value="ATP-BINDING CASSETTE SUB-FAMILY B MEMBER 6"/>
    <property type="match status" value="1"/>
</dbReference>
<dbReference type="PROSITE" id="PS50893">
    <property type="entry name" value="ABC_TRANSPORTER_2"/>
    <property type="match status" value="1"/>
</dbReference>
<dbReference type="InterPro" id="IPR027417">
    <property type="entry name" value="P-loop_NTPase"/>
</dbReference>
<dbReference type="AlphaFoldDB" id="A0A327KRE9"/>
<dbReference type="CDD" id="cd18582">
    <property type="entry name" value="ABC_6TM_ATM1_ABCB7"/>
    <property type="match status" value="1"/>
</dbReference>
<feature type="domain" description="ABC transmembrane type-1" evidence="11">
    <location>
        <begin position="43"/>
        <end position="336"/>
    </location>
</feature>
<keyword evidence="3 9" id="KW-0812">Transmembrane</keyword>